<dbReference type="Proteomes" id="UP000283383">
    <property type="component" value="Unassembled WGS sequence"/>
</dbReference>
<sequence>MSRIILFRPHFSAKNIFKNPQYHHVHRKYASLSPKSHARMERIIQRLPKFLRQHVSGLRAAPVTHIVSFMLLHELTALIPLLGLSLSFHYSGWSPQIWDEGKWINEGLKKFERYFTRKRLFGFHPNEEHSVSSAQGILNNNQNGTKDSDRVREIGLAGKKILFQVATAYAITKVLLPVRIALSLWGTPWFAMVLGGRFKRLFGKN</sequence>
<protein>
    <submittedName>
        <fullName evidence="1">Uncharacterized protein</fullName>
    </submittedName>
</protein>
<evidence type="ECO:0000313" key="2">
    <source>
        <dbReference type="Proteomes" id="UP000283383"/>
    </source>
</evidence>
<keyword evidence="2" id="KW-1185">Reference proteome</keyword>
<dbReference type="PANTHER" id="PTHR28002">
    <property type="entry name" value="MIOREX COMPLEX COMPONENT 11"/>
    <property type="match status" value="1"/>
</dbReference>
<dbReference type="PANTHER" id="PTHR28002:SF1">
    <property type="entry name" value="MIOREX COMPLEX COMPONENT 11"/>
    <property type="match status" value="1"/>
</dbReference>
<evidence type="ECO:0000313" key="1">
    <source>
        <dbReference type="EMBL" id="RKF72181.1"/>
    </source>
</evidence>
<dbReference type="GO" id="GO:0005739">
    <property type="term" value="C:mitochondrion"/>
    <property type="evidence" value="ECO:0007669"/>
    <property type="project" value="TreeGrafter"/>
</dbReference>
<dbReference type="EMBL" id="MCBQ01009893">
    <property type="protein sequence ID" value="RKF72181.1"/>
    <property type="molecule type" value="Genomic_DNA"/>
</dbReference>
<accession>A0A420ICA8</accession>
<gene>
    <name evidence="1" type="ORF">GcM3_098011</name>
</gene>
<proteinExistence type="predicted"/>
<name>A0A420ICA8_9PEZI</name>
<reference evidence="1 2" key="1">
    <citation type="journal article" date="2018" name="BMC Genomics">
        <title>Comparative genome analyses reveal sequence features reflecting distinct modes of host-adaptation between dicot and monocot powdery mildew.</title>
        <authorList>
            <person name="Wu Y."/>
            <person name="Ma X."/>
            <person name="Pan Z."/>
            <person name="Kale S.D."/>
            <person name="Song Y."/>
            <person name="King H."/>
            <person name="Zhang Q."/>
            <person name="Presley C."/>
            <person name="Deng X."/>
            <person name="Wei C.I."/>
            <person name="Xiao S."/>
        </authorList>
    </citation>
    <scope>NUCLEOTIDE SEQUENCE [LARGE SCALE GENOMIC DNA]</scope>
    <source>
        <strain evidence="1">UMSG3</strain>
    </source>
</reference>
<comment type="caution">
    <text evidence="1">The sequence shown here is derived from an EMBL/GenBank/DDBJ whole genome shotgun (WGS) entry which is preliminary data.</text>
</comment>
<organism evidence="1 2">
    <name type="scientific">Golovinomyces cichoracearum</name>
    <dbReference type="NCBI Taxonomy" id="62708"/>
    <lineage>
        <taxon>Eukaryota</taxon>
        <taxon>Fungi</taxon>
        <taxon>Dikarya</taxon>
        <taxon>Ascomycota</taxon>
        <taxon>Pezizomycotina</taxon>
        <taxon>Leotiomycetes</taxon>
        <taxon>Erysiphales</taxon>
        <taxon>Erysiphaceae</taxon>
        <taxon>Golovinomyces</taxon>
    </lineage>
</organism>
<dbReference type="InterPro" id="IPR018811">
    <property type="entry name" value="MRX11"/>
</dbReference>
<dbReference type="Pfam" id="PF10306">
    <property type="entry name" value="FLILHELTA"/>
    <property type="match status" value="1"/>
</dbReference>
<dbReference type="AlphaFoldDB" id="A0A420ICA8"/>